<dbReference type="eggNOG" id="COG1203">
    <property type="taxonomic scope" value="Bacteria"/>
</dbReference>
<dbReference type="PANTHER" id="PTHR24031">
    <property type="entry name" value="RNA HELICASE"/>
    <property type="match status" value="1"/>
</dbReference>
<dbReference type="CDD" id="cd17930">
    <property type="entry name" value="DEXHc_cas3"/>
    <property type="match status" value="1"/>
</dbReference>
<dbReference type="Gene3D" id="1.10.3210.30">
    <property type="match status" value="1"/>
</dbReference>
<evidence type="ECO:0000256" key="4">
    <source>
        <dbReference type="ARBA" id="ARBA00022723"/>
    </source>
</evidence>
<sequence>MEKDMIAHVRKNSGDTWAEPHALSDHINGTAKMAAQFASAFDSDEWGYVLGLAHDAGKSRPSWQGYLRTKSGYDEFAHIEGKSRKILHAIYGAILVEEIYGKEIGRILSYCIAGHHAGLPDWSSSETGNASLKDQKNKIESTNDIDSKLVDMLVQSKPKSIPRRFSQGLDISFWIRMLYSCLVDADFLDTENYMDGGKSILRGGYLSIDELLEKLNHHMKKFEEDSSRTKVNLLRNEVRQKCRVAALKNQGIFSLSVPTGGGKTLSSLTFALEHAKKHGLERVIYVIPYTSIIEQNANVFRSVLGDDQIIEHHSSIDEENETPKSRISAENWDGPVIVTTSVQFFESLFSAKSSRCRKLHNIANSVVILDEAQLVPAEFLKPILSVMQLLVDHYKVSFVISTATQPAFSYKNEPNFKFQGLKGITEIIGSTEEVRTLYDSLKRNNIIFPQDFDVPISWNDLSMDLIKHEKVLCIVSDRKSCRELYKLMPENTFHLSALMCGMHRSSVISEIKQKLLSNEPVRVISTQLVEAGVDMDFPVVYRALSGLDSIVQAAGRCNREGKSESGGNVFVFIPERPAPPGYLRKAMETAVGILKSAPIKEIDNSIIERYFSDLYWKVNSLDKAEIEALLDPVKNDRSELSIYYRTASNRFKLIDDRTQKQIFVRYKDGNELIDRIKKDGPDRMILRKLQRYVVNVSTNEFLRLRGIGAIEEVYPNIFALSTELYYSEEYGLISDENDIDISKFIN</sequence>
<dbReference type="PROSITE" id="PS51192">
    <property type="entry name" value="HELICASE_ATP_BIND_1"/>
    <property type="match status" value="1"/>
</dbReference>
<organism evidence="12 13">
    <name type="scientific">Youngiibacter fragilis 232.1</name>
    <dbReference type="NCBI Taxonomy" id="994573"/>
    <lineage>
        <taxon>Bacteria</taxon>
        <taxon>Bacillati</taxon>
        <taxon>Bacillota</taxon>
        <taxon>Clostridia</taxon>
        <taxon>Eubacteriales</taxon>
        <taxon>Clostridiaceae</taxon>
        <taxon>Youngiibacter</taxon>
    </lineage>
</organism>
<evidence type="ECO:0000256" key="9">
    <source>
        <dbReference type="ARBA" id="ARBA00023118"/>
    </source>
</evidence>
<dbReference type="OrthoDB" id="9810236at2"/>
<name>V7I486_9CLOT</name>
<dbReference type="NCBIfam" id="TIGR01587">
    <property type="entry name" value="cas3_core"/>
    <property type="match status" value="1"/>
</dbReference>
<dbReference type="PATRIC" id="fig|994573.3.peg.2500"/>
<evidence type="ECO:0000256" key="3">
    <source>
        <dbReference type="ARBA" id="ARBA00022722"/>
    </source>
</evidence>
<dbReference type="Pfam" id="PF00270">
    <property type="entry name" value="DEAD"/>
    <property type="match status" value="1"/>
</dbReference>
<dbReference type="InterPro" id="IPR054712">
    <property type="entry name" value="Cas3-like_dom"/>
</dbReference>
<dbReference type="GO" id="GO:0016787">
    <property type="term" value="F:hydrolase activity"/>
    <property type="evidence" value="ECO:0007669"/>
    <property type="project" value="UniProtKB-KW"/>
</dbReference>
<dbReference type="GO" id="GO:0003676">
    <property type="term" value="F:nucleic acid binding"/>
    <property type="evidence" value="ECO:0007669"/>
    <property type="project" value="InterPro"/>
</dbReference>
<evidence type="ECO:0000256" key="1">
    <source>
        <dbReference type="ARBA" id="ARBA00006847"/>
    </source>
</evidence>
<dbReference type="GO" id="GO:0051607">
    <property type="term" value="P:defense response to virus"/>
    <property type="evidence" value="ECO:0007669"/>
    <property type="project" value="UniProtKB-KW"/>
</dbReference>
<proteinExistence type="inferred from homology"/>
<keyword evidence="8" id="KW-0067">ATP-binding</keyword>
<gene>
    <name evidence="12" type="ORF">T472_0213355</name>
</gene>
<dbReference type="SUPFAM" id="SSF52540">
    <property type="entry name" value="P-loop containing nucleoside triphosphate hydrolases"/>
    <property type="match status" value="1"/>
</dbReference>
<dbReference type="GO" id="GO:0004386">
    <property type="term" value="F:helicase activity"/>
    <property type="evidence" value="ECO:0007669"/>
    <property type="project" value="UniProtKB-KW"/>
</dbReference>
<dbReference type="InterPro" id="IPR014001">
    <property type="entry name" value="Helicase_ATP-bd"/>
</dbReference>
<dbReference type="GO" id="GO:0046872">
    <property type="term" value="F:metal ion binding"/>
    <property type="evidence" value="ECO:0007669"/>
    <property type="project" value="UniProtKB-KW"/>
</dbReference>
<keyword evidence="9" id="KW-0051">Antiviral defense</keyword>
<evidence type="ECO:0000256" key="7">
    <source>
        <dbReference type="ARBA" id="ARBA00022806"/>
    </source>
</evidence>
<dbReference type="GO" id="GO:0004518">
    <property type="term" value="F:nuclease activity"/>
    <property type="evidence" value="ECO:0007669"/>
    <property type="project" value="UniProtKB-KW"/>
</dbReference>
<dbReference type="EMBL" id="AXUN02000189">
    <property type="protein sequence ID" value="ETA80091.1"/>
    <property type="molecule type" value="Genomic_DNA"/>
</dbReference>
<dbReference type="CDD" id="cd09641">
    <property type="entry name" value="Cas3''_I"/>
    <property type="match status" value="1"/>
</dbReference>
<dbReference type="InterPro" id="IPR027417">
    <property type="entry name" value="P-loop_NTPase"/>
</dbReference>
<evidence type="ECO:0000313" key="12">
    <source>
        <dbReference type="EMBL" id="ETA80091.1"/>
    </source>
</evidence>
<feature type="domain" description="Helicase ATP-binding" evidence="10">
    <location>
        <begin position="244"/>
        <end position="423"/>
    </location>
</feature>
<dbReference type="PROSITE" id="PS51643">
    <property type="entry name" value="HD_CAS3"/>
    <property type="match status" value="1"/>
</dbReference>
<dbReference type="InterPro" id="IPR006483">
    <property type="entry name" value="CRISPR-assoc_Cas3_HD"/>
</dbReference>
<comment type="similarity">
    <text evidence="2">In the central section; belongs to the CRISPR-associated helicase Cas3 family.</text>
</comment>
<dbReference type="InterPro" id="IPR038257">
    <property type="entry name" value="CRISPR-assoc_Cas3_HD_sf"/>
</dbReference>
<evidence type="ECO:0000259" key="11">
    <source>
        <dbReference type="PROSITE" id="PS51643"/>
    </source>
</evidence>
<evidence type="ECO:0000256" key="6">
    <source>
        <dbReference type="ARBA" id="ARBA00022801"/>
    </source>
</evidence>
<dbReference type="NCBIfam" id="TIGR01596">
    <property type="entry name" value="cas3_HD"/>
    <property type="match status" value="1"/>
</dbReference>
<evidence type="ECO:0000313" key="13">
    <source>
        <dbReference type="Proteomes" id="UP000017747"/>
    </source>
</evidence>
<dbReference type="Gene3D" id="3.40.50.300">
    <property type="entry name" value="P-loop containing nucleotide triphosphate hydrolases"/>
    <property type="match status" value="2"/>
</dbReference>
<keyword evidence="3" id="KW-0540">Nuclease</keyword>
<dbReference type="RefSeq" id="WP_023389230.1">
    <property type="nucleotide sequence ID" value="NZ_AXUN02000189.1"/>
</dbReference>
<keyword evidence="6" id="KW-0378">Hydrolase</keyword>
<keyword evidence="13" id="KW-1185">Reference proteome</keyword>
<evidence type="ECO:0000256" key="8">
    <source>
        <dbReference type="ARBA" id="ARBA00022840"/>
    </source>
</evidence>
<dbReference type="Pfam" id="PF22590">
    <property type="entry name" value="Cas3-like_C_2"/>
    <property type="match status" value="1"/>
</dbReference>
<dbReference type="GO" id="GO:0005524">
    <property type="term" value="F:ATP binding"/>
    <property type="evidence" value="ECO:0007669"/>
    <property type="project" value="UniProtKB-KW"/>
</dbReference>
<dbReference type="Proteomes" id="UP000017747">
    <property type="component" value="Unassembled WGS sequence"/>
</dbReference>
<keyword evidence="4" id="KW-0479">Metal-binding</keyword>
<evidence type="ECO:0000256" key="2">
    <source>
        <dbReference type="ARBA" id="ARBA00009046"/>
    </source>
</evidence>
<accession>V7I486</accession>
<evidence type="ECO:0000256" key="5">
    <source>
        <dbReference type="ARBA" id="ARBA00022741"/>
    </source>
</evidence>
<dbReference type="InterPro" id="IPR006474">
    <property type="entry name" value="Helicase_Cas3_CRISPR-ass_core"/>
</dbReference>
<comment type="similarity">
    <text evidence="1">In the N-terminal section; belongs to the CRISPR-associated nuclease Cas3-HD family.</text>
</comment>
<feature type="domain" description="HD Cas3-type" evidence="11">
    <location>
        <begin position="16"/>
        <end position="188"/>
    </location>
</feature>
<dbReference type="InterPro" id="IPR011545">
    <property type="entry name" value="DEAD/DEAH_box_helicase_dom"/>
</dbReference>
<dbReference type="SUPFAM" id="SSF109604">
    <property type="entry name" value="HD-domain/PDEase-like"/>
    <property type="match status" value="1"/>
</dbReference>
<evidence type="ECO:0000259" key="10">
    <source>
        <dbReference type="PROSITE" id="PS51192"/>
    </source>
</evidence>
<protein>
    <submittedName>
        <fullName evidence="12">CRISPR-associated protein Cas3</fullName>
    </submittedName>
</protein>
<keyword evidence="5" id="KW-0547">Nucleotide-binding</keyword>
<comment type="caution">
    <text evidence="12">The sequence shown here is derived from an EMBL/GenBank/DDBJ whole genome shotgun (WGS) entry which is preliminary data.</text>
</comment>
<keyword evidence="7" id="KW-0347">Helicase</keyword>
<dbReference type="SMART" id="SM00487">
    <property type="entry name" value="DEXDc"/>
    <property type="match status" value="1"/>
</dbReference>
<dbReference type="AlphaFoldDB" id="V7I486"/>
<reference evidence="12 13" key="1">
    <citation type="journal article" date="2014" name="Genome Announc.">
        <title>Genome Sequence of Youngiibacter fragilis, the Type Strain of the Genus Youngiibacter.</title>
        <authorList>
            <person name="Wawrik C.B."/>
            <person name="Callaghan A.V."/>
            <person name="Stamps B.W."/>
            <person name="Wawrik B."/>
        </authorList>
    </citation>
    <scope>NUCLEOTIDE SEQUENCE [LARGE SCALE GENOMIC DNA]</scope>
    <source>
        <strain evidence="12 13">232.1</strain>
    </source>
</reference>
<dbReference type="STRING" id="994573.T472_0213355"/>